<organism evidence="10 11">
    <name type="scientific">Metamycoplasma subdolum</name>
    <dbReference type="NCBI Taxonomy" id="92407"/>
    <lineage>
        <taxon>Bacteria</taxon>
        <taxon>Bacillati</taxon>
        <taxon>Mycoplasmatota</taxon>
        <taxon>Mycoplasmoidales</taxon>
        <taxon>Metamycoplasmataceae</taxon>
        <taxon>Metamycoplasma</taxon>
    </lineage>
</organism>
<dbReference type="InterPro" id="IPR049890">
    <property type="entry name" value="VlpA-F-like_signal"/>
</dbReference>
<evidence type="ECO:0000313" key="11">
    <source>
        <dbReference type="Proteomes" id="UP000267246"/>
    </source>
</evidence>
<evidence type="ECO:0000256" key="3">
    <source>
        <dbReference type="ARBA" id="ARBA00022729"/>
    </source>
</evidence>
<accession>A0A3M0A7Q9</accession>
<evidence type="ECO:0000256" key="4">
    <source>
        <dbReference type="ARBA" id="ARBA00022737"/>
    </source>
</evidence>
<proteinExistence type="predicted"/>
<dbReference type="NCBIfam" id="NF045726">
    <property type="entry name" value="XXplasma_LP"/>
    <property type="match status" value="1"/>
</dbReference>
<evidence type="ECO:0000256" key="8">
    <source>
        <dbReference type="SAM" id="MobiDB-lite"/>
    </source>
</evidence>
<evidence type="ECO:0000256" key="6">
    <source>
        <dbReference type="ARBA" id="ARBA00023139"/>
    </source>
</evidence>
<evidence type="ECO:0000256" key="2">
    <source>
        <dbReference type="ARBA" id="ARBA00022475"/>
    </source>
</evidence>
<feature type="region of interest" description="Disordered" evidence="8">
    <location>
        <begin position="30"/>
        <end position="61"/>
    </location>
</feature>
<keyword evidence="3 9" id="KW-0732">Signal</keyword>
<feature type="signal peptide" evidence="9">
    <location>
        <begin position="1"/>
        <end position="23"/>
    </location>
</feature>
<evidence type="ECO:0000256" key="1">
    <source>
        <dbReference type="ARBA" id="ARBA00004193"/>
    </source>
</evidence>
<keyword evidence="11" id="KW-1185">Reference proteome</keyword>
<dbReference type="Proteomes" id="UP000267246">
    <property type="component" value="Unassembled WGS sequence"/>
</dbReference>
<evidence type="ECO:0008006" key="12">
    <source>
        <dbReference type="Google" id="ProtNLM"/>
    </source>
</evidence>
<comment type="caution">
    <text evidence="10">The sequence shown here is derived from an EMBL/GenBank/DDBJ whole genome shotgun (WGS) entry which is preliminary data.</text>
</comment>
<gene>
    <name evidence="10" type="ORF">JN00_0335</name>
</gene>
<evidence type="ECO:0000256" key="5">
    <source>
        <dbReference type="ARBA" id="ARBA00023136"/>
    </source>
</evidence>
<dbReference type="EMBL" id="REFI01000007">
    <property type="protein sequence ID" value="RMA78505.1"/>
    <property type="molecule type" value="Genomic_DNA"/>
</dbReference>
<dbReference type="InterPro" id="IPR054816">
    <property type="entry name" value="Lipoprotein_mollicutes-type_CS"/>
</dbReference>
<keyword evidence="5" id="KW-0472">Membrane</keyword>
<feature type="compositionally biased region" description="Gly residues" evidence="8">
    <location>
        <begin position="40"/>
        <end position="55"/>
    </location>
</feature>
<dbReference type="PROSITE" id="PS51257">
    <property type="entry name" value="PROKAR_LIPOPROTEIN"/>
    <property type="match status" value="1"/>
</dbReference>
<dbReference type="GO" id="GO:0005886">
    <property type="term" value="C:plasma membrane"/>
    <property type="evidence" value="ECO:0007669"/>
    <property type="project" value="UniProtKB-SubCell"/>
</dbReference>
<evidence type="ECO:0000313" key="10">
    <source>
        <dbReference type="EMBL" id="RMA78505.1"/>
    </source>
</evidence>
<reference evidence="10 11" key="1">
    <citation type="submission" date="2018-10" db="EMBL/GenBank/DDBJ databases">
        <title>Genomic Encyclopedia of Archaeal and Bacterial Type Strains, Phase II (KMG-II): from individual species to whole genera.</title>
        <authorList>
            <person name="Goeker M."/>
        </authorList>
    </citation>
    <scope>NUCLEOTIDE SEQUENCE [LARGE SCALE GENOMIC DNA]</scope>
    <source>
        <strain evidence="10 11">ATCC 29870</strain>
    </source>
</reference>
<protein>
    <recommendedName>
        <fullName evidence="12">Lipoprotein</fullName>
    </recommendedName>
</protein>
<keyword evidence="7" id="KW-0449">Lipoprotein</keyword>
<feature type="chain" id="PRO_5017973994" description="Lipoprotein" evidence="9">
    <location>
        <begin position="24"/>
        <end position="206"/>
    </location>
</feature>
<name>A0A3M0A7Q9_9BACT</name>
<keyword evidence="6" id="KW-0564">Palmitate</keyword>
<keyword evidence="2" id="KW-1003">Cell membrane</keyword>
<dbReference type="NCBIfam" id="NF033817">
    <property type="entry name" value="Mplas_variab_LP"/>
    <property type="match status" value="1"/>
</dbReference>
<evidence type="ECO:0000256" key="9">
    <source>
        <dbReference type="SAM" id="SignalP"/>
    </source>
</evidence>
<dbReference type="AlphaFoldDB" id="A0A3M0A7Q9"/>
<dbReference type="OrthoDB" id="9810880at2"/>
<evidence type="ECO:0000256" key="7">
    <source>
        <dbReference type="ARBA" id="ARBA00023288"/>
    </source>
</evidence>
<sequence>MKAKKFFLALGVIAPLASLPVIAASCGDNKPNTPADKPGGKTGGETGGETGGSKPGGSFTDPDEFNQYDLEGFGKYVQTHLKIVDEFKEDLKNLANPGWSIWYDYASDWIVLLDEKGTGRTSPDWLSRPPAAIEIVGYMSDLQMTSATQKIYGTKHRPNGKLTHKVKDGKLLISFYTCRYNGDGGDGSQHDFSKEPFVAEIDLGII</sequence>
<comment type="subcellular location">
    <subcellularLocation>
        <location evidence="1">Cell membrane</location>
        <topology evidence="1">Lipid-anchor</topology>
    </subcellularLocation>
</comment>
<dbReference type="RefSeq" id="WP_121940810.1">
    <property type="nucleotide sequence ID" value="NZ_CP137846.1"/>
</dbReference>
<keyword evidence="4" id="KW-0677">Repeat</keyword>